<evidence type="ECO:0000256" key="4">
    <source>
        <dbReference type="ARBA" id="ARBA00038303"/>
    </source>
</evidence>
<dbReference type="Pfam" id="PF02590">
    <property type="entry name" value="SPOUT_MTase"/>
    <property type="match status" value="1"/>
</dbReference>
<evidence type="ECO:0000256" key="1">
    <source>
        <dbReference type="ARBA" id="ARBA00022603"/>
    </source>
</evidence>
<gene>
    <name evidence="5" type="ORF">METZ01_LOCUS107568</name>
</gene>
<name>A0A381WQE2_9ZZZZ</name>
<keyword evidence="2" id="KW-0808">Transferase</keyword>
<evidence type="ECO:0000313" key="5">
    <source>
        <dbReference type="EMBL" id="SVA54714.1"/>
    </source>
</evidence>
<dbReference type="HAMAP" id="MF_00658">
    <property type="entry name" value="23SrRNA_methyltr_H"/>
    <property type="match status" value="1"/>
</dbReference>
<evidence type="ECO:0008006" key="6">
    <source>
        <dbReference type="Google" id="ProtNLM"/>
    </source>
</evidence>
<dbReference type="GO" id="GO:0006364">
    <property type="term" value="P:rRNA processing"/>
    <property type="evidence" value="ECO:0007669"/>
    <property type="project" value="InterPro"/>
</dbReference>
<dbReference type="CDD" id="cd18081">
    <property type="entry name" value="RlmH-like"/>
    <property type="match status" value="1"/>
</dbReference>
<keyword evidence="3" id="KW-0949">S-adenosyl-L-methionine</keyword>
<dbReference type="EMBL" id="UINC01012540">
    <property type="protein sequence ID" value="SVA54714.1"/>
    <property type="molecule type" value="Genomic_DNA"/>
</dbReference>
<comment type="similarity">
    <text evidence="4">Belongs to the RNA methyltransferase RlmH family.</text>
</comment>
<organism evidence="5">
    <name type="scientific">marine metagenome</name>
    <dbReference type="NCBI Taxonomy" id="408172"/>
    <lineage>
        <taxon>unclassified sequences</taxon>
        <taxon>metagenomes</taxon>
        <taxon>ecological metagenomes</taxon>
    </lineage>
</organism>
<dbReference type="GO" id="GO:0032259">
    <property type="term" value="P:methylation"/>
    <property type="evidence" value="ECO:0007669"/>
    <property type="project" value="UniProtKB-KW"/>
</dbReference>
<dbReference type="SUPFAM" id="SSF75217">
    <property type="entry name" value="alpha/beta knot"/>
    <property type="match status" value="1"/>
</dbReference>
<accession>A0A381WQE2</accession>
<dbReference type="GO" id="GO:0008168">
    <property type="term" value="F:methyltransferase activity"/>
    <property type="evidence" value="ECO:0007669"/>
    <property type="project" value="UniProtKB-KW"/>
</dbReference>
<dbReference type="Gene3D" id="3.40.1280.10">
    <property type="match status" value="1"/>
</dbReference>
<dbReference type="PANTHER" id="PTHR33603">
    <property type="entry name" value="METHYLTRANSFERASE"/>
    <property type="match status" value="1"/>
</dbReference>
<dbReference type="PIRSF" id="PIRSF004505">
    <property type="entry name" value="MT_bac"/>
    <property type="match status" value="1"/>
</dbReference>
<dbReference type="PANTHER" id="PTHR33603:SF1">
    <property type="entry name" value="RIBOSOMAL RNA LARGE SUBUNIT METHYLTRANSFERASE H"/>
    <property type="match status" value="1"/>
</dbReference>
<keyword evidence="1" id="KW-0489">Methyltransferase</keyword>
<evidence type="ECO:0000256" key="3">
    <source>
        <dbReference type="ARBA" id="ARBA00022691"/>
    </source>
</evidence>
<dbReference type="InterPro" id="IPR029026">
    <property type="entry name" value="tRNA_m1G_MTases_N"/>
</dbReference>
<reference evidence="5" key="1">
    <citation type="submission" date="2018-05" db="EMBL/GenBank/DDBJ databases">
        <authorList>
            <person name="Lanie J.A."/>
            <person name="Ng W.-L."/>
            <person name="Kazmierczak K.M."/>
            <person name="Andrzejewski T.M."/>
            <person name="Davidsen T.M."/>
            <person name="Wayne K.J."/>
            <person name="Tettelin H."/>
            <person name="Glass J.I."/>
            <person name="Rusch D."/>
            <person name="Podicherti R."/>
            <person name="Tsui H.-C.T."/>
            <person name="Winkler M.E."/>
        </authorList>
    </citation>
    <scope>NUCLEOTIDE SEQUENCE</scope>
</reference>
<dbReference type="NCBIfam" id="NF000986">
    <property type="entry name" value="PRK00103.1-4"/>
    <property type="match status" value="1"/>
</dbReference>
<dbReference type="AlphaFoldDB" id="A0A381WQE2"/>
<dbReference type="InterPro" id="IPR029028">
    <property type="entry name" value="Alpha/beta_knot_MTases"/>
</dbReference>
<sequence>MRLLLIAVGRRMPGWVNDGYNEYARRLRGSLKLELVEVDAGRRTRNADIGQLIREEGNKLLACVPSGSRVIALDPRGRQFDTETLSIKLGRWIDESQDVSLLVGGPDGLSEQVLSQADECWSLSALTLAHPLVRVVVAEQVYRMVSILTGLPYHRGNRPGKKEAP</sequence>
<protein>
    <recommendedName>
        <fullName evidence="6">Ribosomal RNA large subunit methyltransferase H</fullName>
    </recommendedName>
</protein>
<dbReference type="InterPro" id="IPR003742">
    <property type="entry name" value="RlmH-like"/>
</dbReference>
<evidence type="ECO:0000256" key="2">
    <source>
        <dbReference type="ARBA" id="ARBA00022679"/>
    </source>
</evidence>
<dbReference type="NCBIfam" id="TIGR00246">
    <property type="entry name" value="tRNA_RlmH_YbeA"/>
    <property type="match status" value="1"/>
</dbReference>
<proteinExistence type="inferred from homology"/>